<evidence type="ECO:0000256" key="7">
    <source>
        <dbReference type="SAM" id="MobiDB-lite"/>
    </source>
</evidence>
<dbReference type="InterPro" id="IPR009056">
    <property type="entry name" value="Cyt_c-like_dom"/>
</dbReference>
<dbReference type="Gene3D" id="1.10.760.10">
    <property type="entry name" value="Cytochrome c-like domain"/>
    <property type="match status" value="3"/>
</dbReference>
<feature type="compositionally biased region" description="Low complexity" evidence="7">
    <location>
        <begin position="122"/>
        <end position="137"/>
    </location>
</feature>
<dbReference type="InterPro" id="IPR036909">
    <property type="entry name" value="Cyt_c-like_dom_sf"/>
</dbReference>
<dbReference type="GO" id="GO:0046872">
    <property type="term" value="F:metal ion binding"/>
    <property type="evidence" value="ECO:0007669"/>
    <property type="project" value="UniProtKB-KW"/>
</dbReference>
<feature type="domain" description="Cytochrome c" evidence="9">
    <location>
        <begin position="34"/>
        <end position="123"/>
    </location>
</feature>
<keyword evidence="2 6" id="KW-0349">Heme</keyword>
<keyword evidence="8" id="KW-0812">Transmembrane</keyword>
<evidence type="ECO:0000256" key="5">
    <source>
        <dbReference type="ARBA" id="ARBA00023004"/>
    </source>
</evidence>
<dbReference type="PANTHER" id="PTHR37823:SF1">
    <property type="entry name" value="CYTOCHROME C-553-LIKE"/>
    <property type="match status" value="1"/>
</dbReference>
<organism evidence="10 11">
    <name type="scientific">Candidatus Thiomargarita nelsonii</name>
    <dbReference type="NCBI Taxonomy" id="1003181"/>
    <lineage>
        <taxon>Bacteria</taxon>
        <taxon>Pseudomonadati</taxon>
        <taxon>Pseudomonadota</taxon>
        <taxon>Gammaproteobacteria</taxon>
        <taxon>Thiotrichales</taxon>
        <taxon>Thiotrichaceae</taxon>
        <taxon>Thiomargarita</taxon>
    </lineage>
</organism>
<feature type="domain" description="Cytochrome c" evidence="9">
    <location>
        <begin position="145"/>
        <end position="244"/>
    </location>
</feature>
<dbReference type="PROSITE" id="PS51007">
    <property type="entry name" value="CYTC"/>
    <property type="match status" value="3"/>
</dbReference>
<accession>A0A4E0QR75</accession>
<reference evidence="10 11" key="1">
    <citation type="journal article" date="2016" name="Front. Microbiol.">
        <title>Single-Cell (Meta-)Genomics of a Dimorphic Candidatus Thiomargarita nelsonii Reveals Genomic Plasticity.</title>
        <authorList>
            <person name="Flood B.E."/>
            <person name="Fliss P."/>
            <person name="Jones D.S."/>
            <person name="Dick G.J."/>
            <person name="Jain S."/>
            <person name="Kaster A.K."/>
            <person name="Winkel M."/>
            <person name="Mussmann M."/>
            <person name="Bailey J."/>
        </authorList>
    </citation>
    <scope>NUCLEOTIDE SEQUENCE [LARGE SCALE GENOMIC DNA]</scope>
    <source>
        <strain evidence="10">Hydrate Ridge</strain>
    </source>
</reference>
<keyword evidence="8" id="KW-1133">Transmembrane helix</keyword>
<keyword evidence="3 6" id="KW-0479">Metal-binding</keyword>
<dbReference type="InterPro" id="IPR051811">
    <property type="entry name" value="Cytochrome_c550/c551-like"/>
</dbReference>
<feature type="transmembrane region" description="Helical" evidence="8">
    <location>
        <begin position="365"/>
        <end position="386"/>
    </location>
</feature>
<keyword evidence="11" id="KW-1185">Reference proteome</keyword>
<dbReference type="SUPFAM" id="SSF46626">
    <property type="entry name" value="Cytochrome c"/>
    <property type="match status" value="3"/>
</dbReference>
<comment type="caution">
    <text evidence="10">The sequence shown here is derived from an EMBL/GenBank/DDBJ whole genome shotgun (WGS) entry which is preliminary data.</text>
</comment>
<sequence length="400" mass="43049">MHLTCHLYFRSKPKELVFLLLGSLMILPLSLSAQSIEAGKTSYEKCAGCHTIGGGPLVGPDLKGVISRRDRSWLIRWIQEPDTMLAEGDPIATQQLKNAAAMPNLGISESEAKDILAYIESGPTVPEPTTQPGGETTSPPPVEPANPTQGKQAFEQKCAICHSIGGNGKVGTGPGEVGPDLKGITSLRETSWLVRWIQEPNKVLDEGGPIVTKHLQKYNNVRMPNLGISESEAKDILAYIAVESGDEPIVVEQPKPVVVAKPAGDPDTGRALFIGQKSFSNGGPACISCHTTSEVSGLGGGTLGPDLTKAYDKFAGNIVPSLINRSFPTMKGVFSKKTVQKDEAAHLTAYFAQTKSQAEKQSMDFTIIMISIGGFLFLYLLTHFLWRKRLTGVRIPMVGR</sequence>
<keyword evidence="1" id="KW-0813">Transport</keyword>
<evidence type="ECO:0000256" key="2">
    <source>
        <dbReference type="ARBA" id="ARBA00022617"/>
    </source>
</evidence>
<evidence type="ECO:0000313" key="10">
    <source>
        <dbReference type="EMBL" id="TGO03333.1"/>
    </source>
</evidence>
<name>A0A4E0QR75_9GAMM</name>
<evidence type="ECO:0000256" key="8">
    <source>
        <dbReference type="SAM" id="Phobius"/>
    </source>
</evidence>
<dbReference type="PANTHER" id="PTHR37823">
    <property type="entry name" value="CYTOCHROME C-553-LIKE"/>
    <property type="match status" value="1"/>
</dbReference>
<dbReference type="AlphaFoldDB" id="A0A4E0QR75"/>
<protein>
    <recommendedName>
        <fullName evidence="9">Cytochrome c domain-containing protein</fullName>
    </recommendedName>
</protein>
<feature type="domain" description="Cytochrome c" evidence="9">
    <location>
        <begin position="264"/>
        <end position="355"/>
    </location>
</feature>
<dbReference type="Proteomes" id="UP000030428">
    <property type="component" value="Unassembled WGS sequence"/>
</dbReference>
<keyword evidence="5 6" id="KW-0408">Iron</keyword>
<keyword evidence="4" id="KW-0249">Electron transport</keyword>
<evidence type="ECO:0000256" key="1">
    <source>
        <dbReference type="ARBA" id="ARBA00022448"/>
    </source>
</evidence>
<dbReference type="EMBL" id="JSZA02000024">
    <property type="protein sequence ID" value="TGO03333.1"/>
    <property type="molecule type" value="Genomic_DNA"/>
</dbReference>
<feature type="region of interest" description="Disordered" evidence="7">
    <location>
        <begin position="122"/>
        <end position="151"/>
    </location>
</feature>
<dbReference type="GO" id="GO:0020037">
    <property type="term" value="F:heme binding"/>
    <property type="evidence" value="ECO:0007669"/>
    <property type="project" value="InterPro"/>
</dbReference>
<dbReference type="Pfam" id="PF00034">
    <property type="entry name" value="Cytochrom_C"/>
    <property type="match status" value="2"/>
</dbReference>
<evidence type="ECO:0000256" key="3">
    <source>
        <dbReference type="ARBA" id="ARBA00022723"/>
    </source>
</evidence>
<evidence type="ECO:0000256" key="4">
    <source>
        <dbReference type="ARBA" id="ARBA00022982"/>
    </source>
</evidence>
<proteinExistence type="predicted"/>
<evidence type="ECO:0000256" key="6">
    <source>
        <dbReference type="PROSITE-ProRule" id="PRU00433"/>
    </source>
</evidence>
<evidence type="ECO:0000259" key="9">
    <source>
        <dbReference type="PROSITE" id="PS51007"/>
    </source>
</evidence>
<evidence type="ECO:0000313" key="11">
    <source>
        <dbReference type="Proteomes" id="UP000030428"/>
    </source>
</evidence>
<dbReference type="GO" id="GO:0009055">
    <property type="term" value="F:electron transfer activity"/>
    <property type="evidence" value="ECO:0007669"/>
    <property type="project" value="InterPro"/>
</dbReference>
<keyword evidence="8" id="KW-0472">Membrane</keyword>
<gene>
    <name evidence="10" type="ORF">PN36_08315</name>
</gene>